<comment type="caution">
    <text evidence="2">The sequence shown here is derived from an EMBL/GenBank/DDBJ whole genome shotgun (WGS) entry which is preliminary data.</text>
</comment>
<dbReference type="AlphaFoldDB" id="A0A2C6KIS4"/>
<reference evidence="2 3" key="1">
    <citation type="journal article" date="2017" name="Int. J. Parasitol.">
        <title>The genome of the protozoan parasite Cystoisospora suis and a reverse vaccinology approach to identify vaccine candidates.</title>
        <authorList>
            <person name="Palmieri N."/>
            <person name="Shrestha A."/>
            <person name="Ruttkowski B."/>
            <person name="Beck T."/>
            <person name="Vogl C."/>
            <person name="Tomley F."/>
            <person name="Blake D.P."/>
            <person name="Joachim A."/>
        </authorList>
    </citation>
    <scope>NUCLEOTIDE SEQUENCE [LARGE SCALE GENOMIC DNA]</scope>
    <source>
        <strain evidence="2 3">Wien I</strain>
    </source>
</reference>
<dbReference type="GeneID" id="94432499"/>
<keyword evidence="3" id="KW-1185">Reference proteome</keyword>
<gene>
    <name evidence="2" type="ORF">CSUI_009171</name>
</gene>
<dbReference type="EMBL" id="MIGC01005366">
    <property type="protein sequence ID" value="PHJ17009.1"/>
    <property type="molecule type" value="Genomic_DNA"/>
</dbReference>
<dbReference type="RefSeq" id="XP_067918734.1">
    <property type="nucleotide sequence ID" value="XM_068069288.1"/>
</dbReference>
<dbReference type="Proteomes" id="UP000221165">
    <property type="component" value="Unassembled WGS sequence"/>
</dbReference>
<feature type="non-terminal residue" evidence="2">
    <location>
        <position position="1"/>
    </location>
</feature>
<feature type="region of interest" description="Disordered" evidence="1">
    <location>
        <begin position="1"/>
        <end position="27"/>
    </location>
</feature>
<dbReference type="VEuPathDB" id="ToxoDB:CSUI_009171"/>
<sequence length="47" mass="5759">SDGRLHEKKQLMKDQREKRKDRRVTEKELTSRSFLSIEMGGLYERYE</sequence>
<protein>
    <submittedName>
        <fullName evidence="2">Uncharacterized protein</fullName>
    </submittedName>
</protein>
<organism evidence="2 3">
    <name type="scientific">Cystoisospora suis</name>
    <dbReference type="NCBI Taxonomy" id="483139"/>
    <lineage>
        <taxon>Eukaryota</taxon>
        <taxon>Sar</taxon>
        <taxon>Alveolata</taxon>
        <taxon>Apicomplexa</taxon>
        <taxon>Conoidasida</taxon>
        <taxon>Coccidia</taxon>
        <taxon>Eucoccidiorida</taxon>
        <taxon>Eimeriorina</taxon>
        <taxon>Sarcocystidae</taxon>
        <taxon>Cystoisospora</taxon>
    </lineage>
</organism>
<accession>A0A2C6KIS4</accession>
<name>A0A2C6KIS4_9APIC</name>
<proteinExistence type="predicted"/>
<evidence type="ECO:0000313" key="2">
    <source>
        <dbReference type="EMBL" id="PHJ17009.1"/>
    </source>
</evidence>
<evidence type="ECO:0000313" key="3">
    <source>
        <dbReference type="Proteomes" id="UP000221165"/>
    </source>
</evidence>
<evidence type="ECO:0000256" key="1">
    <source>
        <dbReference type="SAM" id="MobiDB-lite"/>
    </source>
</evidence>